<name>A0A1Y2IL45_TRAC3</name>
<comment type="subcellular location">
    <subcellularLocation>
        <location evidence="2">Membrane</location>
        <topology evidence="2">Single-pass membrane protein</topology>
    </subcellularLocation>
</comment>
<dbReference type="AlphaFoldDB" id="A0A1Y2IL45"/>
<evidence type="ECO:0000256" key="6">
    <source>
        <dbReference type="ARBA" id="ARBA00022692"/>
    </source>
</evidence>
<dbReference type="GO" id="GO:0004497">
    <property type="term" value="F:monooxygenase activity"/>
    <property type="evidence" value="ECO:0007669"/>
    <property type="project" value="UniProtKB-KW"/>
</dbReference>
<dbReference type="STRING" id="1353009.A0A1Y2IL45"/>
<dbReference type="GO" id="GO:0016020">
    <property type="term" value="C:membrane"/>
    <property type="evidence" value="ECO:0007669"/>
    <property type="project" value="UniProtKB-SubCell"/>
</dbReference>
<comment type="similarity">
    <text evidence="4 14">Belongs to the cytochrome P450 family.</text>
</comment>
<keyword evidence="5 13" id="KW-0349">Heme</keyword>
<evidence type="ECO:0000256" key="4">
    <source>
        <dbReference type="ARBA" id="ARBA00010617"/>
    </source>
</evidence>
<keyword evidence="17" id="KW-1185">Reference proteome</keyword>
<keyword evidence="12 15" id="KW-0472">Membrane</keyword>
<dbReference type="PRINTS" id="PR00385">
    <property type="entry name" value="P450"/>
</dbReference>
<dbReference type="InterPro" id="IPR001128">
    <property type="entry name" value="Cyt_P450"/>
</dbReference>
<gene>
    <name evidence="16" type="ORF">PYCCODRAFT_1414039</name>
</gene>
<protein>
    <submittedName>
        <fullName evidence="16">Cytochrome P450</fullName>
    </submittedName>
</protein>
<dbReference type="InterPro" id="IPR050364">
    <property type="entry name" value="Cytochrome_P450_fung"/>
</dbReference>
<evidence type="ECO:0000256" key="3">
    <source>
        <dbReference type="ARBA" id="ARBA00005179"/>
    </source>
</evidence>
<dbReference type="GO" id="GO:0005506">
    <property type="term" value="F:iron ion binding"/>
    <property type="evidence" value="ECO:0007669"/>
    <property type="project" value="InterPro"/>
</dbReference>
<dbReference type="CDD" id="cd11065">
    <property type="entry name" value="CYP64-like"/>
    <property type="match status" value="1"/>
</dbReference>
<dbReference type="GO" id="GO:0016705">
    <property type="term" value="F:oxidoreductase activity, acting on paired donors, with incorporation or reduction of molecular oxygen"/>
    <property type="evidence" value="ECO:0007669"/>
    <property type="project" value="InterPro"/>
</dbReference>
<evidence type="ECO:0000256" key="8">
    <source>
        <dbReference type="ARBA" id="ARBA00022989"/>
    </source>
</evidence>
<dbReference type="Pfam" id="PF00067">
    <property type="entry name" value="p450"/>
    <property type="match status" value="1"/>
</dbReference>
<keyword evidence="10 13" id="KW-0408">Iron</keyword>
<reference evidence="16 17" key="1">
    <citation type="journal article" date="2015" name="Biotechnol. Biofuels">
        <title>Enhanced degradation of softwood versus hardwood by the white-rot fungus Pycnoporus coccineus.</title>
        <authorList>
            <person name="Couturier M."/>
            <person name="Navarro D."/>
            <person name="Chevret D."/>
            <person name="Henrissat B."/>
            <person name="Piumi F."/>
            <person name="Ruiz-Duenas F.J."/>
            <person name="Martinez A.T."/>
            <person name="Grigoriev I.V."/>
            <person name="Riley R."/>
            <person name="Lipzen A."/>
            <person name="Berrin J.G."/>
            <person name="Master E.R."/>
            <person name="Rosso M.N."/>
        </authorList>
    </citation>
    <scope>NUCLEOTIDE SEQUENCE [LARGE SCALE GENOMIC DNA]</scope>
    <source>
        <strain evidence="16 17">BRFM310</strain>
    </source>
</reference>
<evidence type="ECO:0000313" key="16">
    <source>
        <dbReference type="EMBL" id="OSD00652.1"/>
    </source>
</evidence>
<sequence>MLPELTSAALSSGYYLLTLNGSVLAACVALICVYALTRRADTRRPPGPAPKALIGNLTDVPSGGNEWLGYAALARKYASDVVYFTVLGTHLLVINSFEAARDLLDKRGALYSDRPRLVMIKELMDWEWNLILMSYGKLFLAYRRTVQQEFQPTNVAELHHPVMTREVIAFLGRLLSTPDNLVEHLKHMAAAIIMMVTYGHQVESIHDTYVALAEAVREHAESRPGVEIVDMLPILKYLPAWFPGASFQREAAIARDLSFRMRTEPFKMVKERADAGRSVPCMATRLLSQDLQIPDGISQDDFVKNSCGVVYSAGADTTAAALRNFTLAMMVYPEVQKKAQAELDQVVGRDRLPTFEDRAQLPYVSKVVKESLRWKAVSPLGVPHATLDRDEYQGASIPKGTTVLANIYAILHDKSVYFSPDSFNPDRYSPSPGKPEGEPDPARAAFGFGRRICPGRFFAEDSLFLTIASMLHVFAISPPEGTTATKVYDSVKWSSGLVSHPTAFPFIITPRFDTAPSLVHAVQASC</sequence>
<proteinExistence type="inferred from homology"/>
<dbReference type="PANTHER" id="PTHR46300:SF7">
    <property type="entry name" value="P450, PUTATIVE (EUROFUNG)-RELATED"/>
    <property type="match status" value="1"/>
</dbReference>
<organism evidence="16 17">
    <name type="scientific">Trametes coccinea (strain BRFM310)</name>
    <name type="common">Pycnoporus coccineus</name>
    <dbReference type="NCBI Taxonomy" id="1353009"/>
    <lineage>
        <taxon>Eukaryota</taxon>
        <taxon>Fungi</taxon>
        <taxon>Dikarya</taxon>
        <taxon>Basidiomycota</taxon>
        <taxon>Agaricomycotina</taxon>
        <taxon>Agaricomycetes</taxon>
        <taxon>Polyporales</taxon>
        <taxon>Polyporaceae</taxon>
        <taxon>Trametes</taxon>
    </lineage>
</organism>
<dbReference type="Proteomes" id="UP000193067">
    <property type="component" value="Unassembled WGS sequence"/>
</dbReference>
<evidence type="ECO:0000256" key="7">
    <source>
        <dbReference type="ARBA" id="ARBA00022723"/>
    </source>
</evidence>
<evidence type="ECO:0000256" key="14">
    <source>
        <dbReference type="RuleBase" id="RU000461"/>
    </source>
</evidence>
<feature type="binding site" description="axial binding residue" evidence="13">
    <location>
        <position position="453"/>
    </location>
    <ligand>
        <name>heme</name>
        <dbReference type="ChEBI" id="CHEBI:30413"/>
    </ligand>
    <ligandPart>
        <name>Fe</name>
        <dbReference type="ChEBI" id="CHEBI:18248"/>
    </ligandPart>
</feature>
<evidence type="ECO:0000313" key="17">
    <source>
        <dbReference type="Proteomes" id="UP000193067"/>
    </source>
</evidence>
<keyword evidence="8 15" id="KW-1133">Transmembrane helix</keyword>
<keyword evidence="7 13" id="KW-0479">Metal-binding</keyword>
<comment type="pathway">
    <text evidence="3">Secondary metabolite biosynthesis.</text>
</comment>
<dbReference type="Gene3D" id="1.10.630.10">
    <property type="entry name" value="Cytochrome P450"/>
    <property type="match status" value="1"/>
</dbReference>
<dbReference type="GO" id="GO:0020037">
    <property type="term" value="F:heme binding"/>
    <property type="evidence" value="ECO:0007669"/>
    <property type="project" value="InterPro"/>
</dbReference>
<dbReference type="EMBL" id="KZ084117">
    <property type="protein sequence ID" value="OSD00652.1"/>
    <property type="molecule type" value="Genomic_DNA"/>
</dbReference>
<keyword evidence="9 14" id="KW-0560">Oxidoreductase</keyword>
<comment type="cofactor">
    <cofactor evidence="1 13">
        <name>heme</name>
        <dbReference type="ChEBI" id="CHEBI:30413"/>
    </cofactor>
</comment>
<dbReference type="PRINTS" id="PR00463">
    <property type="entry name" value="EP450I"/>
</dbReference>
<accession>A0A1Y2IL45</accession>
<evidence type="ECO:0000256" key="12">
    <source>
        <dbReference type="ARBA" id="ARBA00023136"/>
    </source>
</evidence>
<keyword evidence="6 15" id="KW-0812">Transmembrane</keyword>
<feature type="transmembrane region" description="Helical" evidence="15">
    <location>
        <begin position="12"/>
        <end position="36"/>
    </location>
</feature>
<evidence type="ECO:0000256" key="2">
    <source>
        <dbReference type="ARBA" id="ARBA00004167"/>
    </source>
</evidence>
<keyword evidence="11 14" id="KW-0503">Monooxygenase</keyword>
<evidence type="ECO:0000256" key="1">
    <source>
        <dbReference type="ARBA" id="ARBA00001971"/>
    </source>
</evidence>
<dbReference type="PROSITE" id="PS00086">
    <property type="entry name" value="CYTOCHROME_P450"/>
    <property type="match status" value="1"/>
</dbReference>
<dbReference type="OrthoDB" id="2789670at2759"/>
<evidence type="ECO:0000256" key="15">
    <source>
        <dbReference type="SAM" id="Phobius"/>
    </source>
</evidence>
<dbReference type="InterPro" id="IPR002401">
    <property type="entry name" value="Cyt_P450_E_grp-I"/>
</dbReference>
<evidence type="ECO:0000256" key="10">
    <source>
        <dbReference type="ARBA" id="ARBA00023004"/>
    </source>
</evidence>
<evidence type="ECO:0000256" key="13">
    <source>
        <dbReference type="PIRSR" id="PIRSR602401-1"/>
    </source>
</evidence>
<evidence type="ECO:0000256" key="11">
    <source>
        <dbReference type="ARBA" id="ARBA00023033"/>
    </source>
</evidence>
<dbReference type="InterPro" id="IPR036396">
    <property type="entry name" value="Cyt_P450_sf"/>
</dbReference>
<evidence type="ECO:0000256" key="5">
    <source>
        <dbReference type="ARBA" id="ARBA00022617"/>
    </source>
</evidence>
<evidence type="ECO:0000256" key="9">
    <source>
        <dbReference type="ARBA" id="ARBA00023002"/>
    </source>
</evidence>
<dbReference type="PANTHER" id="PTHR46300">
    <property type="entry name" value="P450, PUTATIVE (EUROFUNG)-RELATED-RELATED"/>
    <property type="match status" value="1"/>
</dbReference>
<dbReference type="SUPFAM" id="SSF48264">
    <property type="entry name" value="Cytochrome P450"/>
    <property type="match status" value="1"/>
</dbReference>
<dbReference type="InterPro" id="IPR017972">
    <property type="entry name" value="Cyt_P450_CS"/>
</dbReference>